<dbReference type="InterPro" id="IPR031160">
    <property type="entry name" value="F_BAR_dom"/>
</dbReference>
<comment type="caution">
    <text evidence="15">The sequence shown here is derived from an EMBL/GenBank/DDBJ whole genome shotgun (WGS) entry which is preliminary data.</text>
</comment>
<dbReference type="InterPro" id="IPR046349">
    <property type="entry name" value="C1-like_sf"/>
</dbReference>
<evidence type="ECO:0000256" key="5">
    <source>
        <dbReference type="ARBA" id="ARBA00054085"/>
    </source>
</evidence>
<feature type="coiled-coil region" evidence="10">
    <location>
        <begin position="321"/>
        <end position="348"/>
    </location>
</feature>
<evidence type="ECO:0000259" key="14">
    <source>
        <dbReference type="PROSITE" id="PS51741"/>
    </source>
</evidence>
<dbReference type="SUPFAM" id="SSF57889">
    <property type="entry name" value="Cysteine-rich domain"/>
    <property type="match status" value="1"/>
</dbReference>
<evidence type="ECO:0000256" key="10">
    <source>
        <dbReference type="SAM" id="Coils"/>
    </source>
</evidence>
<dbReference type="Pfam" id="PF00130">
    <property type="entry name" value="C1_1"/>
    <property type="match status" value="1"/>
</dbReference>
<dbReference type="Proteomes" id="UP001302126">
    <property type="component" value="Unassembled WGS sequence"/>
</dbReference>
<keyword evidence="16" id="KW-1185">Reference proteome</keyword>
<dbReference type="FunFam" id="3.30.60.20:FF:000040">
    <property type="entry name" value="Actin polymerization protein Bzz1"/>
    <property type="match status" value="1"/>
</dbReference>
<dbReference type="SUPFAM" id="SSF103657">
    <property type="entry name" value="BAR/IMD domain-like"/>
    <property type="match status" value="1"/>
</dbReference>
<dbReference type="PRINTS" id="PR00008">
    <property type="entry name" value="DAGPEDOMAIN"/>
</dbReference>
<evidence type="ECO:0000256" key="11">
    <source>
        <dbReference type="SAM" id="MobiDB-lite"/>
    </source>
</evidence>
<dbReference type="PANTHER" id="PTHR15735:SF21">
    <property type="entry name" value="PROTEIN NERVOUS WRECK"/>
    <property type="match status" value="1"/>
</dbReference>
<dbReference type="SMART" id="SM00055">
    <property type="entry name" value="FCH"/>
    <property type="match status" value="1"/>
</dbReference>
<dbReference type="SMART" id="SM00109">
    <property type="entry name" value="C1"/>
    <property type="match status" value="1"/>
</dbReference>
<comment type="similarity">
    <text evidence="6">Belongs to the BZZ1 family.</text>
</comment>
<keyword evidence="4 9" id="KW-0175">Coiled coil</keyword>
<feature type="compositionally biased region" description="Polar residues" evidence="11">
    <location>
        <begin position="503"/>
        <end position="520"/>
    </location>
</feature>
<evidence type="ECO:0000259" key="13">
    <source>
        <dbReference type="PROSITE" id="PS50081"/>
    </source>
</evidence>
<comment type="function">
    <text evidence="5">Plays a role in endocytosis and trafficking to the vacuole. Functions with type I myosins to restore polarity of the actin cytoskeleton after NaCl stress.</text>
</comment>
<evidence type="ECO:0000256" key="4">
    <source>
        <dbReference type="ARBA" id="ARBA00023054"/>
    </source>
</evidence>
<dbReference type="CDD" id="cd20824">
    <property type="entry name" value="C1_SpBZZ1-like"/>
    <property type="match status" value="1"/>
</dbReference>
<reference evidence="15" key="2">
    <citation type="submission" date="2023-05" db="EMBL/GenBank/DDBJ databases">
        <authorList>
            <consortium name="Lawrence Berkeley National Laboratory"/>
            <person name="Steindorff A."/>
            <person name="Hensen N."/>
            <person name="Bonometti L."/>
            <person name="Westerberg I."/>
            <person name="Brannstrom I.O."/>
            <person name="Guillou S."/>
            <person name="Cros-Aarteil S."/>
            <person name="Calhoun S."/>
            <person name="Haridas S."/>
            <person name="Kuo A."/>
            <person name="Mondo S."/>
            <person name="Pangilinan J."/>
            <person name="Riley R."/>
            <person name="Labutti K."/>
            <person name="Andreopoulos B."/>
            <person name="Lipzen A."/>
            <person name="Chen C."/>
            <person name="Yanf M."/>
            <person name="Daum C."/>
            <person name="Ng V."/>
            <person name="Clum A."/>
            <person name="Ohm R."/>
            <person name="Martin F."/>
            <person name="Silar P."/>
            <person name="Natvig D."/>
            <person name="Lalanne C."/>
            <person name="Gautier V."/>
            <person name="Ament-Velasquez S.L."/>
            <person name="Kruys A."/>
            <person name="Hutchinson M.I."/>
            <person name="Powell A.J."/>
            <person name="Barry K."/>
            <person name="Miller A.N."/>
            <person name="Grigoriev I.V."/>
            <person name="Debuchy R."/>
            <person name="Gladieux P."/>
            <person name="Thoren M.H."/>
            <person name="Johannesson H."/>
        </authorList>
    </citation>
    <scope>NUCLEOTIDE SEQUENCE</scope>
    <source>
        <strain evidence="15">PSN309</strain>
    </source>
</reference>
<keyword evidence="1 8" id="KW-0728">SH3 domain</keyword>
<dbReference type="PROSITE" id="PS00479">
    <property type="entry name" value="ZF_DAG_PE_1"/>
    <property type="match status" value="1"/>
</dbReference>
<feature type="compositionally biased region" description="Polar residues" evidence="11">
    <location>
        <begin position="638"/>
        <end position="647"/>
    </location>
</feature>
<dbReference type="SMART" id="SM00326">
    <property type="entry name" value="SH3"/>
    <property type="match status" value="2"/>
</dbReference>
<evidence type="ECO:0000313" key="16">
    <source>
        <dbReference type="Proteomes" id="UP001302126"/>
    </source>
</evidence>
<dbReference type="PROSITE" id="PS50081">
    <property type="entry name" value="ZF_DAG_PE_2"/>
    <property type="match status" value="1"/>
</dbReference>
<evidence type="ECO:0000256" key="8">
    <source>
        <dbReference type="PROSITE-ProRule" id="PRU00192"/>
    </source>
</evidence>
<dbReference type="Pfam" id="PF00611">
    <property type="entry name" value="FCH"/>
    <property type="match status" value="1"/>
</dbReference>
<dbReference type="InterPro" id="IPR036028">
    <property type="entry name" value="SH3-like_dom_sf"/>
</dbReference>
<dbReference type="Gene3D" id="2.30.30.40">
    <property type="entry name" value="SH3 Domains"/>
    <property type="match status" value="2"/>
</dbReference>
<dbReference type="Pfam" id="PF00018">
    <property type="entry name" value="SH3_1"/>
    <property type="match status" value="1"/>
</dbReference>
<evidence type="ECO:0000256" key="7">
    <source>
        <dbReference type="ARBA" id="ARBA00074946"/>
    </source>
</evidence>
<sequence>MAEVDIAPTFGSELKDGFKPANAWVANGIAWLDDIQSFYRERSVIEKEYSAKLNALAKKYFEKKTRKSASLSVGDAPTMTPGSLESASLTTWTTHLTTVEALADERERYGNDLVAKVAEPLKFVATRFEELRKRHAEYAERLEKERDSQYADLRKQKTKYDAACQEVESKRKKTESAFDKAKAQSSFQQQIFDMNNVKNTYLIAINVTNKQKEKYYHEYLPEVMDSLQDLSEFRTLKLNSLWTLAAQLESTMLQQSLGQVERLGQEITRNQPHLDSMMFIRHNMGSFQEPPDKVFEPSPVWHDDETMAVDEPAKVYLRNVLNKSKSQLGELRREVDKKRREVDAMKRVKQNIRDGKEKKDEATVVAQLFMMQEEMHQVDRKRLTAEVETSTITSAVGDVTLGAKNHNFKSQTFKIPTNCDLCGERIWGLSAKGFDCRDCGYTCHSKCEMKVPAECPGEQTKEERKKLKQERQEAANSLVVKPGGMPDHVAELPALTRTNTATSVNSGYAASAQRSMTSPAEETPPEIPSATRPDAVAAPPSTARKNRVIAPPPTAYISELPGSVPNGSSSSSESKGRMSYAFEAGGAGELSVPEGREVVIIEPDNGTGWIKVRAGYKEGLVPASYVEILPAAPPSLAPQHTGQSARPTSSYSNSGSSINTSAPAKKKGPAVAPRRGAKKLKYVEALYDYTAQSDAEHSMTEGEKFVLIKEDPGDGWAEVEKGGLTKSVPANYLQAV</sequence>
<reference evidence="15" key="1">
    <citation type="journal article" date="2023" name="Mol. Phylogenet. Evol.">
        <title>Genome-scale phylogeny and comparative genomics of the fungal order Sordariales.</title>
        <authorList>
            <person name="Hensen N."/>
            <person name="Bonometti L."/>
            <person name="Westerberg I."/>
            <person name="Brannstrom I.O."/>
            <person name="Guillou S."/>
            <person name="Cros-Aarteil S."/>
            <person name="Calhoun S."/>
            <person name="Haridas S."/>
            <person name="Kuo A."/>
            <person name="Mondo S."/>
            <person name="Pangilinan J."/>
            <person name="Riley R."/>
            <person name="LaButti K."/>
            <person name="Andreopoulos B."/>
            <person name="Lipzen A."/>
            <person name="Chen C."/>
            <person name="Yan M."/>
            <person name="Daum C."/>
            <person name="Ng V."/>
            <person name="Clum A."/>
            <person name="Steindorff A."/>
            <person name="Ohm R.A."/>
            <person name="Martin F."/>
            <person name="Silar P."/>
            <person name="Natvig D.O."/>
            <person name="Lalanne C."/>
            <person name="Gautier V."/>
            <person name="Ament-Velasquez S.L."/>
            <person name="Kruys A."/>
            <person name="Hutchinson M.I."/>
            <person name="Powell A.J."/>
            <person name="Barry K."/>
            <person name="Miller A.N."/>
            <person name="Grigoriev I.V."/>
            <person name="Debuchy R."/>
            <person name="Gladieux P."/>
            <person name="Hiltunen Thoren M."/>
            <person name="Johannesson H."/>
        </authorList>
    </citation>
    <scope>NUCLEOTIDE SEQUENCE</scope>
    <source>
        <strain evidence="15">PSN309</strain>
    </source>
</reference>
<evidence type="ECO:0000256" key="2">
    <source>
        <dbReference type="ARBA" id="ARBA00022723"/>
    </source>
</evidence>
<feature type="domain" description="SH3" evidence="12">
    <location>
        <begin position="678"/>
        <end position="736"/>
    </location>
</feature>
<keyword evidence="2" id="KW-0479">Metal-binding</keyword>
<dbReference type="GO" id="GO:0045010">
    <property type="term" value="P:actin nucleation"/>
    <property type="evidence" value="ECO:0007669"/>
    <property type="project" value="UniProtKB-ARBA"/>
</dbReference>
<dbReference type="InterPro" id="IPR027267">
    <property type="entry name" value="AH/BAR_dom_sf"/>
</dbReference>
<protein>
    <recommendedName>
        <fullName evidence="7">Protein BZZ1</fullName>
    </recommendedName>
</protein>
<evidence type="ECO:0000256" key="3">
    <source>
        <dbReference type="ARBA" id="ARBA00022833"/>
    </source>
</evidence>
<dbReference type="Gene3D" id="3.30.60.20">
    <property type="match status" value="1"/>
</dbReference>
<dbReference type="PROSITE" id="PS51741">
    <property type="entry name" value="F_BAR"/>
    <property type="match status" value="1"/>
</dbReference>
<dbReference type="InterPro" id="IPR001452">
    <property type="entry name" value="SH3_domain"/>
</dbReference>
<dbReference type="PROSITE" id="PS50002">
    <property type="entry name" value="SH3"/>
    <property type="match status" value="2"/>
</dbReference>
<evidence type="ECO:0000259" key="12">
    <source>
        <dbReference type="PROSITE" id="PS50002"/>
    </source>
</evidence>
<dbReference type="GO" id="GO:0046872">
    <property type="term" value="F:metal ion binding"/>
    <property type="evidence" value="ECO:0007669"/>
    <property type="project" value="UniProtKB-KW"/>
</dbReference>
<dbReference type="Gene3D" id="1.20.1270.60">
    <property type="entry name" value="Arfaptin homology (AH) domain/BAR domain"/>
    <property type="match status" value="1"/>
</dbReference>
<gene>
    <name evidence="15" type="ORF">QBC35DRAFT_459974</name>
</gene>
<feature type="domain" description="SH3" evidence="12">
    <location>
        <begin position="571"/>
        <end position="631"/>
    </location>
</feature>
<feature type="domain" description="F-BAR" evidence="14">
    <location>
        <begin position="8"/>
        <end position="275"/>
    </location>
</feature>
<dbReference type="PANTHER" id="PTHR15735">
    <property type="entry name" value="FCH AND DOUBLE SH3 DOMAINS PROTEIN"/>
    <property type="match status" value="1"/>
</dbReference>
<evidence type="ECO:0000256" key="9">
    <source>
        <dbReference type="PROSITE-ProRule" id="PRU01077"/>
    </source>
</evidence>
<name>A0AAN7AK18_9PEZI</name>
<dbReference type="InterPro" id="IPR020454">
    <property type="entry name" value="DAG/PE-bd"/>
</dbReference>
<dbReference type="Pfam" id="PF14604">
    <property type="entry name" value="SH3_9"/>
    <property type="match status" value="1"/>
</dbReference>
<dbReference type="FunFam" id="1.20.1270.60:FF:000060">
    <property type="entry name" value="Actin polymerization protein Bzz1"/>
    <property type="match status" value="1"/>
</dbReference>
<evidence type="ECO:0000313" key="15">
    <source>
        <dbReference type="EMBL" id="KAK4191571.1"/>
    </source>
</evidence>
<feature type="region of interest" description="Disordered" evidence="11">
    <location>
        <begin position="636"/>
        <end position="673"/>
    </location>
</feature>
<accession>A0AAN7AK18</accession>
<feature type="compositionally biased region" description="Basic and acidic residues" evidence="11">
    <location>
        <begin position="459"/>
        <end position="473"/>
    </location>
</feature>
<dbReference type="InterPro" id="IPR002219">
    <property type="entry name" value="PKC_DAG/PE"/>
</dbReference>
<evidence type="ECO:0000256" key="6">
    <source>
        <dbReference type="ARBA" id="ARBA00061387"/>
    </source>
</evidence>
<feature type="region of interest" description="Disordered" evidence="11">
    <location>
        <begin position="503"/>
        <end position="576"/>
    </location>
</feature>
<dbReference type="CDD" id="cd11912">
    <property type="entry name" value="SH3_Bzz1_1"/>
    <property type="match status" value="1"/>
</dbReference>
<feature type="domain" description="Phorbol-ester/DAG-type" evidence="13">
    <location>
        <begin position="405"/>
        <end position="455"/>
    </location>
</feature>
<organism evidence="15 16">
    <name type="scientific">Podospora australis</name>
    <dbReference type="NCBI Taxonomy" id="1536484"/>
    <lineage>
        <taxon>Eukaryota</taxon>
        <taxon>Fungi</taxon>
        <taxon>Dikarya</taxon>
        <taxon>Ascomycota</taxon>
        <taxon>Pezizomycotina</taxon>
        <taxon>Sordariomycetes</taxon>
        <taxon>Sordariomycetidae</taxon>
        <taxon>Sordariales</taxon>
        <taxon>Podosporaceae</taxon>
        <taxon>Podospora</taxon>
    </lineage>
</organism>
<dbReference type="InterPro" id="IPR001060">
    <property type="entry name" value="FCH_dom"/>
</dbReference>
<dbReference type="GO" id="GO:0030864">
    <property type="term" value="C:cortical actin cytoskeleton"/>
    <property type="evidence" value="ECO:0007669"/>
    <property type="project" value="UniProtKB-ARBA"/>
</dbReference>
<keyword evidence="3" id="KW-0862">Zinc</keyword>
<feature type="coiled-coil region" evidence="10">
    <location>
        <begin position="128"/>
        <end position="184"/>
    </location>
</feature>
<dbReference type="AlphaFoldDB" id="A0AAN7AK18"/>
<dbReference type="GO" id="GO:0030833">
    <property type="term" value="P:regulation of actin filament polymerization"/>
    <property type="evidence" value="ECO:0007669"/>
    <property type="project" value="TreeGrafter"/>
</dbReference>
<dbReference type="SUPFAM" id="SSF50044">
    <property type="entry name" value="SH3-domain"/>
    <property type="match status" value="2"/>
</dbReference>
<evidence type="ECO:0000256" key="1">
    <source>
        <dbReference type="ARBA" id="ARBA00022443"/>
    </source>
</evidence>
<dbReference type="FunFam" id="2.30.30.40:FF:000161">
    <property type="entry name" value="Actin polymerization protein Bzz1"/>
    <property type="match status" value="1"/>
</dbReference>
<proteinExistence type="inferred from homology"/>
<dbReference type="EMBL" id="MU864358">
    <property type="protein sequence ID" value="KAK4191571.1"/>
    <property type="molecule type" value="Genomic_DNA"/>
</dbReference>
<feature type="region of interest" description="Disordered" evidence="11">
    <location>
        <begin position="455"/>
        <end position="489"/>
    </location>
</feature>
<dbReference type="InterPro" id="IPR035459">
    <property type="entry name" value="Bzz1_SH3_1"/>
</dbReference>
<feature type="compositionally biased region" description="Low complexity" evidence="11">
    <location>
        <begin position="562"/>
        <end position="576"/>
    </location>
</feature>
<feature type="compositionally biased region" description="Low complexity" evidence="11">
    <location>
        <begin position="648"/>
        <end position="673"/>
    </location>
</feature>